<dbReference type="EMBL" id="LAZR01008781">
    <property type="protein sequence ID" value="KKM76600.1"/>
    <property type="molecule type" value="Genomic_DNA"/>
</dbReference>
<organism evidence="1">
    <name type="scientific">marine sediment metagenome</name>
    <dbReference type="NCBI Taxonomy" id="412755"/>
    <lineage>
        <taxon>unclassified sequences</taxon>
        <taxon>metagenomes</taxon>
        <taxon>ecological metagenomes</taxon>
    </lineage>
</organism>
<evidence type="ECO:0000313" key="1">
    <source>
        <dbReference type="EMBL" id="KKM76600.1"/>
    </source>
</evidence>
<protein>
    <submittedName>
        <fullName evidence="1">Uncharacterized protein</fullName>
    </submittedName>
</protein>
<reference evidence="1" key="1">
    <citation type="journal article" date="2015" name="Nature">
        <title>Complex archaea that bridge the gap between prokaryotes and eukaryotes.</title>
        <authorList>
            <person name="Spang A."/>
            <person name="Saw J.H."/>
            <person name="Jorgensen S.L."/>
            <person name="Zaremba-Niedzwiedzka K."/>
            <person name="Martijn J."/>
            <person name="Lind A.E."/>
            <person name="van Eijk R."/>
            <person name="Schleper C."/>
            <person name="Guy L."/>
            <person name="Ettema T.J."/>
        </authorList>
    </citation>
    <scope>NUCLEOTIDE SEQUENCE</scope>
</reference>
<accession>A0A0F9MIQ1</accession>
<comment type="caution">
    <text evidence="1">The sequence shown here is derived from an EMBL/GenBank/DDBJ whole genome shotgun (WGS) entry which is preliminary data.</text>
</comment>
<name>A0A0F9MIQ1_9ZZZZ</name>
<gene>
    <name evidence="1" type="ORF">LCGC14_1378500</name>
</gene>
<sequence length="146" mass="16323">MNVLCNKPNMDDLATEAVGLGRQVADRAKALHLGDNAKDVAFVSRCFAGLRERQPFNEVDEGGFVAVLDILERNIASETLGSEEQFQETGYDDFGPHGEFRETPVYSERGKELIELQYLFQDFLDSRNGVLDHVAAHRCLLDIMSS</sequence>
<dbReference type="AlphaFoldDB" id="A0A0F9MIQ1"/>
<proteinExistence type="predicted"/>